<evidence type="ECO:0000256" key="1">
    <source>
        <dbReference type="SAM" id="MobiDB-lite"/>
    </source>
</evidence>
<evidence type="ECO:0000313" key="3">
    <source>
        <dbReference type="Proteomes" id="UP001610335"/>
    </source>
</evidence>
<feature type="compositionally biased region" description="Basic residues" evidence="1">
    <location>
        <begin position="401"/>
        <end position="410"/>
    </location>
</feature>
<feature type="compositionally biased region" description="Low complexity" evidence="1">
    <location>
        <begin position="342"/>
        <end position="361"/>
    </location>
</feature>
<feature type="compositionally biased region" description="Basic and acidic residues" evidence="1">
    <location>
        <begin position="124"/>
        <end position="150"/>
    </location>
</feature>
<gene>
    <name evidence="2" type="ORF">BDW59DRAFT_58527</name>
</gene>
<sequence length="735" mass="81963">MTSTRSAGARKKRNLTAASVDLLNGVMNKKGKVVEERQTQSARPVRQLRNISRAPQRDIWEIPVSPEHAREPISKSSPLATAQPQTPRRSTRIQGQPQVQYSSIGETHGVGRAGVEQTDNEEVGESRQSTHEGSHGESSDDVEGSNRLENADNELIGNFNFFSDDANSHRSSSPDFPSPSALLNQDLERFSQFESTLSNAGTPKRVKEVRSTDKRTSRSPSQAYRSNPEATVPGPAVVIQGSPSKVLETPIQREQRLPSHSPRARAKDVDGGVQMTEDDHEATSASDDTGSVFEASNRLSSDFSMPVGQNRSPVPATRSGQLRQSADAHALRSGESAMVPRASTASSSSESIVSASSRPSATAIPSPSWQSPDNPTLQRRDPSIRLVDSAERVEPNQARANRPRRNRSSRPTHYASESPVPESHYPRCKEAMEVGQQQENWKTLIDEAYAMKQKANSTVEGHLQDIIDVILHLQQSYEDLCQGSGFSQSFSSKDARNCERVLDNISREGDQILDHIYHLVVHSKGSRKKKGLGIFKQFEARVIPATIQLIFAIFDAYHTNSDRFSDAYYHLHRALTLLLWFCDRVRSLRVERYVECSTRSQNLRYPLQKLIEASKSDNLRRAEPDSSDQSGEVIELDDDDDGDSDDDDDFPPSSTQRQWADAEGHALINGLKQYQGANRYILISRNFGDKLGGRMIHELREKAREIYTQVVPSIQDLLHTQGGREEWHWLLSVNE</sequence>
<feature type="compositionally biased region" description="Basic and acidic residues" evidence="1">
    <location>
        <begin position="205"/>
        <end position="216"/>
    </location>
</feature>
<evidence type="ECO:0000313" key="2">
    <source>
        <dbReference type="EMBL" id="KAL2827195.1"/>
    </source>
</evidence>
<feature type="region of interest" description="Disordered" evidence="1">
    <location>
        <begin position="616"/>
        <end position="656"/>
    </location>
</feature>
<comment type="caution">
    <text evidence="2">The sequence shown here is derived from an EMBL/GenBank/DDBJ whole genome shotgun (WGS) entry which is preliminary data.</text>
</comment>
<feature type="region of interest" description="Disordered" evidence="1">
    <location>
        <begin position="31"/>
        <end position="424"/>
    </location>
</feature>
<feature type="compositionally biased region" description="Polar residues" evidence="1">
    <location>
        <begin position="218"/>
        <end position="229"/>
    </location>
</feature>
<protein>
    <submittedName>
        <fullName evidence="2">Uncharacterized protein</fullName>
    </submittedName>
</protein>
<reference evidence="2 3" key="1">
    <citation type="submission" date="2024-07" db="EMBL/GenBank/DDBJ databases">
        <title>Section-level genome sequencing and comparative genomics of Aspergillus sections Usti and Cavernicolus.</title>
        <authorList>
            <consortium name="Lawrence Berkeley National Laboratory"/>
            <person name="Nybo J.L."/>
            <person name="Vesth T.C."/>
            <person name="Theobald S."/>
            <person name="Frisvad J.C."/>
            <person name="Larsen T.O."/>
            <person name="Kjaerboelling I."/>
            <person name="Rothschild-Mancinelli K."/>
            <person name="Lyhne E.K."/>
            <person name="Kogle M.E."/>
            <person name="Barry K."/>
            <person name="Clum A."/>
            <person name="Na H."/>
            <person name="Ledsgaard L."/>
            <person name="Lin J."/>
            <person name="Lipzen A."/>
            <person name="Kuo A."/>
            <person name="Riley R."/>
            <person name="Mondo S."/>
            <person name="LaButti K."/>
            <person name="Haridas S."/>
            <person name="Pangalinan J."/>
            <person name="Salamov A.A."/>
            <person name="Simmons B.A."/>
            <person name="Magnuson J.K."/>
            <person name="Chen J."/>
            <person name="Drula E."/>
            <person name="Henrissat B."/>
            <person name="Wiebenga A."/>
            <person name="Lubbers R.J."/>
            <person name="Gomes A.C."/>
            <person name="Makela M.R."/>
            <person name="Stajich J."/>
            <person name="Grigoriev I.V."/>
            <person name="Mortensen U.H."/>
            <person name="De vries R.P."/>
            <person name="Baker S.E."/>
            <person name="Andersen M.R."/>
        </authorList>
    </citation>
    <scope>NUCLEOTIDE SEQUENCE [LARGE SCALE GENOMIC DNA]</scope>
    <source>
        <strain evidence="2 3">CBS 600.67</strain>
    </source>
</reference>
<accession>A0ABR4IHJ2</accession>
<name>A0ABR4IHJ2_9EURO</name>
<proteinExistence type="predicted"/>
<feature type="compositionally biased region" description="Polar residues" evidence="1">
    <location>
        <begin position="74"/>
        <end position="105"/>
    </location>
</feature>
<feature type="compositionally biased region" description="Polar residues" evidence="1">
    <location>
        <begin position="297"/>
        <end position="324"/>
    </location>
</feature>
<feature type="compositionally biased region" description="Basic and acidic residues" evidence="1">
    <location>
        <begin position="378"/>
        <end position="394"/>
    </location>
</feature>
<dbReference type="EMBL" id="JBFXLS010000026">
    <property type="protein sequence ID" value="KAL2827195.1"/>
    <property type="molecule type" value="Genomic_DNA"/>
</dbReference>
<feature type="compositionally biased region" description="Polar residues" evidence="1">
    <location>
        <begin position="192"/>
        <end position="201"/>
    </location>
</feature>
<dbReference type="Proteomes" id="UP001610335">
    <property type="component" value="Unassembled WGS sequence"/>
</dbReference>
<feature type="compositionally biased region" description="Acidic residues" evidence="1">
    <location>
        <begin position="634"/>
        <end position="650"/>
    </location>
</feature>
<keyword evidence="3" id="KW-1185">Reference proteome</keyword>
<feature type="compositionally biased region" description="Polar residues" evidence="1">
    <location>
        <begin position="363"/>
        <end position="377"/>
    </location>
</feature>
<organism evidence="2 3">
    <name type="scientific">Aspergillus cavernicola</name>
    <dbReference type="NCBI Taxonomy" id="176166"/>
    <lineage>
        <taxon>Eukaryota</taxon>
        <taxon>Fungi</taxon>
        <taxon>Dikarya</taxon>
        <taxon>Ascomycota</taxon>
        <taxon>Pezizomycotina</taxon>
        <taxon>Eurotiomycetes</taxon>
        <taxon>Eurotiomycetidae</taxon>
        <taxon>Eurotiales</taxon>
        <taxon>Aspergillaceae</taxon>
        <taxon>Aspergillus</taxon>
        <taxon>Aspergillus subgen. Nidulantes</taxon>
    </lineage>
</organism>